<dbReference type="PANTHER" id="PTHR31531">
    <property type="entry name" value="E3 UBIQUITIN-PROTEIN LIGASE E3D FAMILY MEMBER"/>
    <property type="match status" value="1"/>
</dbReference>
<name>A0ABX8IBG1_9ASCO</name>
<reference evidence="2 3" key="1">
    <citation type="submission" date="2021-06" db="EMBL/GenBank/DDBJ databases">
        <title>Candida outbreak in Lebanon.</title>
        <authorList>
            <person name="Finianos M."/>
        </authorList>
    </citation>
    <scope>NUCLEOTIDE SEQUENCE [LARGE SCALE GENOMIC DNA]</scope>
    <source>
        <strain evidence="2">CA3LBN</strain>
    </source>
</reference>
<evidence type="ECO:0000256" key="1">
    <source>
        <dbReference type="SAM" id="MobiDB-lite"/>
    </source>
</evidence>
<proteinExistence type="predicted"/>
<protein>
    <recommendedName>
        <fullName evidence="4">Ubiquitin-conjugating enzyme E2C-binding protein</fullName>
    </recommendedName>
</protein>
<dbReference type="PANTHER" id="PTHR31531:SF2">
    <property type="entry name" value="E3 UBIQUITIN-PROTEIN LIGASE E3D"/>
    <property type="match status" value="1"/>
</dbReference>
<feature type="compositionally biased region" description="Basic and acidic residues" evidence="1">
    <location>
        <begin position="211"/>
        <end position="220"/>
    </location>
</feature>
<evidence type="ECO:0000313" key="3">
    <source>
        <dbReference type="Proteomes" id="UP000825434"/>
    </source>
</evidence>
<gene>
    <name evidence="2" type="ORF">CA3LBN_002986</name>
</gene>
<feature type="compositionally biased region" description="Polar residues" evidence="1">
    <location>
        <begin position="223"/>
        <end position="237"/>
    </location>
</feature>
<dbReference type="Proteomes" id="UP000825434">
    <property type="component" value="Chromosome 3"/>
</dbReference>
<evidence type="ECO:0008006" key="4">
    <source>
        <dbReference type="Google" id="ProtNLM"/>
    </source>
</evidence>
<dbReference type="InterPro" id="IPR019193">
    <property type="entry name" value="UBQ-conj_enz_E2-bd_prot"/>
</dbReference>
<evidence type="ECO:0000313" key="2">
    <source>
        <dbReference type="EMBL" id="QWU88678.1"/>
    </source>
</evidence>
<sequence>MLSQLAWPLSALSRPAENIQFLLHYWLWYLGLTHVQFYLQLAPFQGLVDLAIAVFKIWLFYGHGCILLSRFYLPKAAFATTSWSSVVDMEAAFIDPTVSAFVVKNPVFQSTMSVLERSGIARFASSLFAFNHELCRSVSWPKRPSCLHLGVDFFCYMDSPRELAQRLQSLERFIFGIRSAVSPAVSPSQKVSRSTSKVDYNDRNEFYSPKREFSPREVHSPNRLHTLSPTFPENNSPLVRKTRRKPPEERRVRSASVGSIDDSALPYPLETAPERSVSETYTSFAAIGSSYSMSLCEYLPRLDSISVKISLGDDVEPTITEIAFVKTSLVVVTRTTKHTVKLPVENRDHLKDAKITQILAKGSILSLRVSLNRSQDPASFTSLSSSKTQKWSVSDLVRTPKDANNINTFLFLCAYCNATVVDSRDNKYADMPSEYWHELMDFWHCHKPHQKHHENHSKNYGAIVPKDNHVYIGASYLFLKRSSSGCFSCKRNLGELTNDTAKLYKWNLKLQYGDITESFPPYAYSYYAILDRINSGALRKLQVQCDNGAVRLWILSVGLSVSYDSYVLDKALKILYTDKKDPETEVLDVPSEVYDSLIFCRWTKPSRWAFSLQR</sequence>
<keyword evidence="3" id="KW-1185">Reference proteome</keyword>
<dbReference type="Pfam" id="PF09814">
    <property type="entry name" value="HECT_2"/>
    <property type="match status" value="1"/>
</dbReference>
<organism evidence="2 3">
    <name type="scientific">Candidozyma haemuli</name>
    <dbReference type="NCBI Taxonomy" id="45357"/>
    <lineage>
        <taxon>Eukaryota</taxon>
        <taxon>Fungi</taxon>
        <taxon>Dikarya</taxon>
        <taxon>Ascomycota</taxon>
        <taxon>Saccharomycotina</taxon>
        <taxon>Pichiomycetes</taxon>
        <taxon>Metschnikowiaceae</taxon>
        <taxon>Candidozyma</taxon>
    </lineage>
</organism>
<dbReference type="EMBL" id="CP076663">
    <property type="protein sequence ID" value="QWU88678.1"/>
    <property type="molecule type" value="Genomic_DNA"/>
</dbReference>
<accession>A0ABX8IBG1</accession>
<feature type="region of interest" description="Disordered" evidence="1">
    <location>
        <begin position="211"/>
        <end position="257"/>
    </location>
</feature>